<reference evidence="1 2" key="1">
    <citation type="submission" date="2019-02" db="EMBL/GenBank/DDBJ databases">
        <title>Sequencing the genomes of 1000 actinobacteria strains.</title>
        <authorList>
            <person name="Klenk H.-P."/>
        </authorList>
    </citation>
    <scope>NUCLEOTIDE SEQUENCE [LARGE SCALE GENOMIC DNA]</scope>
    <source>
        <strain evidence="1 2">DSM 45779</strain>
    </source>
</reference>
<name>A0A4Q7V421_PSEST</name>
<evidence type="ECO:0000313" key="2">
    <source>
        <dbReference type="Proteomes" id="UP000291591"/>
    </source>
</evidence>
<proteinExistence type="predicted"/>
<evidence type="ECO:0008006" key="3">
    <source>
        <dbReference type="Google" id="ProtNLM"/>
    </source>
</evidence>
<dbReference type="AlphaFoldDB" id="A0A4Q7V421"/>
<protein>
    <recommendedName>
        <fullName evidence="3">Excreted virulence factor EspC (Type VII ESX diderm)</fullName>
    </recommendedName>
</protein>
<dbReference type="OrthoDB" id="3583762at2"/>
<gene>
    <name evidence="1" type="ORF">EV383_5159</name>
</gene>
<dbReference type="RefSeq" id="WP_130292256.1">
    <property type="nucleotide sequence ID" value="NZ_SHKL01000001.1"/>
</dbReference>
<accession>A0A4Q7V421</accession>
<sequence length="144" mass="15566">MTSPVPRITNPALQSSVDDVLMQVDRDTVLKARDVLLTEAAELDKQLSVVMKKPASTPLPGRMGEPGHGVWIGRCSDDPVSGPAQLSFNTKIEAMLQPCSAYIADLRLAGEQLAEAARQYGHTDDAIYKDFKRTDTGKLDGPVS</sequence>
<comment type="caution">
    <text evidence="1">The sequence shown here is derived from an EMBL/GenBank/DDBJ whole genome shotgun (WGS) entry which is preliminary data.</text>
</comment>
<dbReference type="Proteomes" id="UP000291591">
    <property type="component" value="Unassembled WGS sequence"/>
</dbReference>
<organism evidence="1 2">
    <name type="scientific">Pseudonocardia sediminis</name>
    <dbReference type="NCBI Taxonomy" id="1397368"/>
    <lineage>
        <taxon>Bacteria</taxon>
        <taxon>Bacillati</taxon>
        <taxon>Actinomycetota</taxon>
        <taxon>Actinomycetes</taxon>
        <taxon>Pseudonocardiales</taxon>
        <taxon>Pseudonocardiaceae</taxon>
        <taxon>Pseudonocardia</taxon>
    </lineage>
</organism>
<keyword evidence="2" id="KW-1185">Reference proteome</keyword>
<dbReference type="EMBL" id="SHKL01000001">
    <property type="protein sequence ID" value="RZT88221.1"/>
    <property type="molecule type" value="Genomic_DNA"/>
</dbReference>
<evidence type="ECO:0000313" key="1">
    <source>
        <dbReference type="EMBL" id="RZT88221.1"/>
    </source>
</evidence>